<dbReference type="InterPro" id="IPR048712">
    <property type="entry name" value="Gp29_gp29PR"/>
</dbReference>
<name>A0A513SPR7_9CAUD</name>
<accession>A0A513SPR7</accession>
<evidence type="ECO:0000259" key="1">
    <source>
        <dbReference type="Pfam" id="PF20961"/>
    </source>
</evidence>
<feature type="domain" description="Tail sheath protein gp29 gp29PR" evidence="1">
    <location>
        <begin position="148"/>
        <end position="351"/>
    </location>
</feature>
<reference evidence="2 3" key="1">
    <citation type="submission" date="2019-01" db="EMBL/GenBank/DDBJ databases">
        <authorList>
            <person name="Le T.S."/>
            <person name="Kurtboke I."/>
        </authorList>
    </citation>
    <scope>NUCLEOTIDE SEQUENCE [LARGE SCALE GENOMIC DNA]</scope>
</reference>
<dbReference type="EMBL" id="MK358448">
    <property type="protein sequence ID" value="QCW23171.1"/>
    <property type="molecule type" value="Genomic_DNA"/>
</dbReference>
<evidence type="ECO:0000313" key="3">
    <source>
        <dbReference type="Proteomes" id="UP000316194"/>
    </source>
</evidence>
<dbReference type="Proteomes" id="UP000316194">
    <property type="component" value="Segment"/>
</dbReference>
<organism evidence="2 3">
    <name type="scientific">Vibrio phage 5 TSL-2019</name>
    <dbReference type="NCBI Taxonomy" id="2578086"/>
    <lineage>
        <taxon>Viruses</taxon>
        <taxon>Duplodnaviria</taxon>
        <taxon>Heunggongvirae</taxon>
        <taxon>Uroviricota</taxon>
        <taxon>Caudoviricetes</taxon>
        <taxon>Chimalliviridae</taxon>
        <taxon>Gorgonvirinae</taxon>
        <taxon>Aphroditevirus</taxon>
        <taxon>Aphroditevirus USC1</taxon>
    </lineage>
</organism>
<evidence type="ECO:0000313" key="2">
    <source>
        <dbReference type="EMBL" id="QCW23171.1"/>
    </source>
</evidence>
<sequence>MSITSIVPGQVRNQGIGDDSRPVVVPQLATYPCNFPVISLVTPKGVLGQKYINMSDFGSLYGDVQDTDGPYYNPIAALIHSLSSGGQASFGVRRLTANQKIARVAVGVKVVKGDIDQYKRDASKQFILDESGARVPVDSGDLTLPGIKITPMLIDTTDEDYKGLKPITGEGSGPDDSFTIYPLYELPAGIGDAYNRMGHFAGISNSADFGNISEFVNQFGVFPFNMKLYEKTTQGVPVLAKTLNNTEEVTFTLFDTRANNVRYGVKEAIGAYTGATANRPMTPRSAPFYEAHVYHESIEALCKELYAVEEAAHPDNLVYLEGVKPYKQMNPLTAVNHEGIPYYAIEIDAPTRLFNMGAQLNAKGGISPFLTDKMEAPEGVTLSREYNFDESKGPIEELNRKDAWAVTQALVLADIMKYRKSLEILDWTRNRQSIIFDVGFNSEIVDELIQLLATRKDHTAIFASAEWLKKATIEEHYSRQTYITNRLRLIPESEKYGTPACRAMIAMWEMAKINEESGERFSHVLDLATAMARFGGNAQGQLLKANSPDHADNRLLTTMYDPTVDLEADPNGASNFDNGACTLRPYNQEQLYRPALPTVYPYQDSVLKDWTTVFTAVNVEKIIADTWTLVSGDTTITAEEYAAIVKDRAETQCRKNLGTMFESLVVEPTYNEGAADSRSVLYVTGYVEFRKGKYMMDMSLVARNEQDSAEG</sequence>
<dbReference type="Pfam" id="PF20961">
    <property type="entry name" value="phiKZ_gp29PR"/>
    <property type="match status" value="1"/>
</dbReference>
<protein>
    <recommendedName>
        <fullName evidence="1">Tail sheath protein gp29 gp29PR domain-containing protein</fullName>
    </recommendedName>
</protein>
<proteinExistence type="predicted"/>